<dbReference type="GO" id="GO:0046933">
    <property type="term" value="F:proton-transporting ATP synthase activity, rotational mechanism"/>
    <property type="evidence" value="ECO:0007669"/>
    <property type="project" value="InterPro"/>
</dbReference>
<evidence type="ECO:0000256" key="1">
    <source>
        <dbReference type="ARBA" id="ARBA00004370"/>
    </source>
</evidence>
<comment type="caution">
    <text evidence="7">The sequence shown here is derived from an EMBL/GenBank/DDBJ whole genome shotgun (WGS) entry which is preliminary data.</text>
</comment>
<dbReference type="InterPro" id="IPR000711">
    <property type="entry name" value="ATPase_OSCP/dsu"/>
</dbReference>
<name>A0A1F7YKK8_9BACT</name>
<reference evidence="7 8" key="1">
    <citation type="journal article" date="2016" name="Nat. Commun.">
        <title>Thousands of microbial genomes shed light on interconnected biogeochemical processes in an aquifer system.</title>
        <authorList>
            <person name="Anantharaman K."/>
            <person name="Brown C.T."/>
            <person name="Hug L.A."/>
            <person name="Sharon I."/>
            <person name="Castelle C.J."/>
            <person name="Probst A.J."/>
            <person name="Thomas B.C."/>
            <person name="Singh A."/>
            <person name="Wilkins M.J."/>
            <person name="Karaoz U."/>
            <person name="Brodie E.L."/>
            <person name="Williams K.H."/>
            <person name="Hubbard S.S."/>
            <person name="Banfield J.F."/>
        </authorList>
    </citation>
    <scope>NUCLEOTIDE SEQUENCE [LARGE SCALE GENOMIC DNA]</scope>
</reference>
<dbReference type="Pfam" id="PF00213">
    <property type="entry name" value="OSCP"/>
    <property type="match status" value="1"/>
</dbReference>
<evidence type="ECO:0000313" key="7">
    <source>
        <dbReference type="EMBL" id="OGM27045.1"/>
    </source>
</evidence>
<keyword evidence="5" id="KW-0472">Membrane</keyword>
<evidence type="ECO:0000256" key="6">
    <source>
        <dbReference type="ARBA" id="ARBA00023310"/>
    </source>
</evidence>
<accession>A0A1F7YKK8</accession>
<dbReference type="GO" id="GO:0016020">
    <property type="term" value="C:membrane"/>
    <property type="evidence" value="ECO:0007669"/>
    <property type="project" value="UniProtKB-SubCell"/>
</dbReference>
<dbReference type="Proteomes" id="UP000179221">
    <property type="component" value="Unassembled WGS sequence"/>
</dbReference>
<protein>
    <submittedName>
        <fullName evidence="7">Uncharacterized protein</fullName>
    </submittedName>
</protein>
<gene>
    <name evidence="7" type="ORF">A2628_02785</name>
</gene>
<dbReference type="EMBL" id="MGGL01000007">
    <property type="protein sequence ID" value="OGM27045.1"/>
    <property type="molecule type" value="Genomic_DNA"/>
</dbReference>
<keyword evidence="2" id="KW-0813">Transport</keyword>
<evidence type="ECO:0000313" key="8">
    <source>
        <dbReference type="Proteomes" id="UP000179221"/>
    </source>
</evidence>
<evidence type="ECO:0000256" key="3">
    <source>
        <dbReference type="ARBA" id="ARBA00022781"/>
    </source>
</evidence>
<evidence type="ECO:0000256" key="4">
    <source>
        <dbReference type="ARBA" id="ARBA00023065"/>
    </source>
</evidence>
<dbReference type="AlphaFoldDB" id="A0A1F7YKK8"/>
<comment type="subcellular location">
    <subcellularLocation>
        <location evidence="1">Membrane</location>
    </subcellularLocation>
</comment>
<keyword evidence="3" id="KW-0375">Hydrogen ion transport</keyword>
<keyword evidence="6" id="KW-0066">ATP synthesis</keyword>
<proteinExistence type="predicted"/>
<evidence type="ECO:0000256" key="5">
    <source>
        <dbReference type="ARBA" id="ARBA00023136"/>
    </source>
</evidence>
<sequence>MFADFTDKIKTTEDKQLLMDEINLVLKSLYQNTDMYNNVLQSTIRAWVRAAITQDLEVTPDKEKYFKSLLTELAKLEEFDIVIPMDLSQSGLERIFYWVKDNIGAGIVLDIKIDSKLIGGAIFMYRGKYIDLSMKKKFEELFGSVYSNLQPKTAQSVPASNI</sequence>
<organism evidence="7 8">
    <name type="scientific">Candidatus Woesebacteria bacterium RIFCSPHIGHO2_01_FULL_40_22</name>
    <dbReference type="NCBI Taxonomy" id="1802499"/>
    <lineage>
        <taxon>Bacteria</taxon>
        <taxon>Candidatus Woeseibacteriota</taxon>
    </lineage>
</organism>
<evidence type="ECO:0000256" key="2">
    <source>
        <dbReference type="ARBA" id="ARBA00022448"/>
    </source>
</evidence>
<keyword evidence="4" id="KW-0406">Ion transport</keyword>